<dbReference type="Pfam" id="PF14009">
    <property type="entry name" value="PADRE"/>
    <property type="match status" value="1"/>
</dbReference>
<dbReference type="eggNOG" id="ENOG502RZG8">
    <property type="taxonomic scope" value="Eukaryota"/>
</dbReference>
<gene>
    <name evidence="1" type="ORF">RCOM_1602490</name>
</gene>
<evidence type="ECO:0000313" key="1">
    <source>
        <dbReference type="EMBL" id="EEF52938.1"/>
    </source>
</evidence>
<dbReference type="PANTHER" id="PTHR33052">
    <property type="entry name" value="DUF4228 DOMAIN PROTEIN-RELATED"/>
    <property type="match status" value="1"/>
</dbReference>
<keyword evidence="2" id="KW-1185">Reference proteome</keyword>
<protein>
    <submittedName>
        <fullName evidence="1">Uncharacterized protein</fullName>
    </submittedName>
</protein>
<evidence type="ECO:0000313" key="2">
    <source>
        <dbReference type="Proteomes" id="UP000008311"/>
    </source>
</evidence>
<sequence>MGSCFSCSVFSESDLLPPAANVVSINGTLRQYNVPVIASQVLDAEAASSSSSSSTSFFLCNSDFLSYDDLIPALDSDAQLYANQLYFILPKSKLQNRLTAPDMAALAVKASVALQNASKNEAHRRKKARISPVLLVNQSSSQRHLLNPTSGDAYPRKTFQKAKGEQPPVGMGFSRSGSVRRLHRYTSRRAKLAVRSFRLRLTTIYEGTVL</sequence>
<reference evidence="2" key="1">
    <citation type="journal article" date="2010" name="Nat. Biotechnol.">
        <title>Draft genome sequence of the oilseed species Ricinus communis.</title>
        <authorList>
            <person name="Chan A.P."/>
            <person name="Crabtree J."/>
            <person name="Zhao Q."/>
            <person name="Lorenzi H."/>
            <person name="Orvis J."/>
            <person name="Puiu D."/>
            <person name="Melake-Berhan A."/>
            <person name="Jones K.M."/>
            <person name="Redman J."/>
            <person name="Chen G."/>
            <person name="Cahoon E.B."/>
            <person name="Gedil M."/>
            <person name="Stanke M."/>
            <person name="Haas B.J."/>
            <person name="Wortman J.R."/>
            <person name="Fraser-Liggett C.M."/>
            <person name="Ravel J."/>
            <person name="Rabinowicz P.D."/>
        </authorList>
    </citation>
    <scope>NUCLEOTIDE SEQUENCE [LARGE SCALE GENOMIC DNA]</scope>
    <source>
        <strain evidence="2">cv. Hale</strain>
    </source>
</reference>
<proteinExistence type="predicted"/>
<dbReference type="EMBL" id="EQ973772">
    <property type="protein sequence ID" value="EEF52938.1"/>
    <property type="molecule type" value="Genomic_DNA"/>
</dbReference>
<dbReference type="Proteomes" id="UP000008311">
    <property type="component" value="Unassembled WGS sequence"/>
</dbReference>
<dbReference type="InParanoid" id="B9R8V8"/>
<name>B9R8V8_RICCO</name>
<dbReference type="FunCoup" id="B9R8V8">
    <property type="interactions" value="122"/>
</dbReference>
<dbReference type="InterPro" id="IPR025322">
    <property type="entry name" value="PADRE_dom"/>
</dbReference>
<dbReference type="AlphaFoldDB" id="B9R8V8"/>
<organism evidence="1 2">
    <name type="scientific">Ricinus communis</name>
    <name type="common">Castor bean</name>
    <dbReference type="NCBI Taxonomy" id="3988"/>
    <lineage>
        <taxon>Eukaryota</taxon>
        <taxon>Viridiplantae</taxon>
        <taxon>Streptophyta</taxon>
        <taxon>Embryophyta</taxon>
        <taxon>Tracheophyta</taxon>
        <taxon>Spermatophyta</taxon>
        <taxon>Magnoliopsida</taxon>
        <taxon>eudicotyledons</taxon>
        <taxon>Gunneridae</taxon>
        <taxon>Pentapetalae</taxon>
        <taxon>rosids</taxon>
        <taxon>fabids</taxon>
        <taxon>Malpighiales</taxon>
        <taxon>Euphorbiaceae</taxon>
        <taxon>Acalyphoideae</taxon>
        <taxon>Acalypheae</taxon>
        <taxon>Ricinus</taxon>
    </lineage>
</organism>
<dbReference type="STRING" id="3988.B9R8V8"/>
<accession>B9R8V8</accession>